<dbReference type="PANTHER" id="PTHR13132">
    <property type="entry name" value="ALPHA- 1,6 -FUCOSYLTRANSFERASE"/>
    <property type="match status" value="1"/>
</dbReference>
<dbReference type="SUPFAM" id="SSF160527">
    <property type="entry name" value="V-type ATPase subunit E-like"/>
    <property type="match status" value="1"/>
</dbReference>
<dbReference type="Proteomes" id="UP000663845">
    <property type="component" value="Unassembled WGS sequence"/>
</dbReference>
<feature type="coiled-coil region" evidence="7">
    <location>
        <begin position="34"/>
        <end position="61"/>
    </location>
</feature>
<dbReference type="CDD" id="cd11300">
    <property type="entry name" value="Fut8_like"/>
    <property type="match status" value="1"/>
</dbReference>
<comment type="similarity">
    <text evidence="6">Belongs to the glycosyltransferase 23 family.</text>
</comment>
<evidence type="ECO:0000313" key="10">
    <source>
        <dbReference type="EMBL" id="CAF1319074.1"/>
    </source>
</evidence>
<dbReference type="Gene3D" id="3.40.50.11350">
    <property type="match status" value="1"/>
</dbReference>
<keyword evidence="8" id="KW-1133">Transmembrane helix</keyword>
<dbReference type="InterPro" id="IPR045573">
    <property type="entry name" value="Fut8_N_cat"/>
</dbReference>
<dbReference type="PROSITE" id="PS51659">
    <property type="entry name" value="GT23"/>
    <property type="match status" value="1"/>
</dbReference>
<dbReference type="InterPro" id="IPR038495">
    <property type="entry name" value="ATPase_E_C"/>
</dbReference>
<evidence type="ECO:0000256" key="3">
    <source>
        <dbReference type="ARBA" id="ARBA00022676"/>
    </source>
</evidence>
<feature type="domain" description="GT23" evidence="9">
    <location>
        <begin position="196"/>
        <end position="482"/>
    </location>
</feature>
<dbReference type="Pfam" id="PF19745">
    <property type="entry name" value="FUT8_N_cat"/>
    <property type="match status" value="1"/>
</dbReference>
<dbReference type="InterPro" id="IPR036322">
    <property type="entry name" value="WD40_repeat_dom_sf"/>
</dbReference>
<sequence length="787" mass="91754">MFFFGNKFYVIFISIWIIALYFIVTTFHSISNNDKSSEKRIEFLQNELNLLRKNYRETQSNTSSTHYQWEELKHELTRVKRQLIDRSGAKTIPKQVPSLEYEQLRRKIETQARELSYFTNNELQKISEKLSENDKFKWKQVIERFNDQSRVLLASIRNLTNVDGYQSWREYEHKSLSKLMQTRLNSLQNPSKPCTDVKRLICKINKDCGYGCQIHHVMHCFHIAYALGRPMILFSEGWQYNRGGFDQIFQSPSHTCNTSMAYNVSIWDQNETADVIEIPSSDFLKSLKDFMPMAIPEDVSERLIRLHGNPFVWFTGQLMKYLLRPQAWLTQFLEEKYNTLKFETPIVGIHVRRTDKVGTEAAFHDISEYMKYVEDYYIIYKYQNPNINVSKRVYIATDEPLVFDDARTKYPDYIFYGDKSVAKSAQVNSRYGTESLKGVLSDVHFLSLCDYLVCTFSSQICRIAYETMQQRTIDGAWRAQSLDDVYYFGGQHDHQQRAFISHKAVKSKEFSFERGAIISAEGNHWNGFSKGSDKANNQSGLYPSYKTEEIVRIAQMYHYSEINPITGSVQHSPTGLTDACYHKADSHFVTCAQNGDIYVFDRNLDLVKRIRCDGSCHCIAVHKRYLFVGTKTNELEVRSFPGEKQIELQRRIQHSNLTDASRLAILKALDDYVQTLKEEGRKQLLILTQDRSKYKTILANLTAQGLFLLMEKDVTIRCRRNDHLQITIDEKNFLPDDSAGSVELYAIGEKIKVSNTTEARLSMIFNQILPEIRQKLFGINQNRKYHD</sequence>
<reference evidence="10" key="1">
    <citation type="submission" date="2021-02" db="EMBL/GenBank/DDBJ databases">
        <authorList>
            <person name="Nowell W R."/>
        </authorList>
    </citation>
    <scope>NUCLEOTIDE SEQUENCE</scope>
</reference>
<dbReference type="Gene3D" id="1.10.287.1060">
    <property type="entry name" value="ESAT-6-like"/>
    <property type="match status" value="1"/>
</dbReference>
<evidence type="ECO:0000313" key="11">
    <source>
        <dbReference type="Proteomes" id="UP000663845"/>
    </source>
</evidence>
<dbReference type="Pfam" id="PF01991">
    <property type="entry name" value="vATP-synt_E"/>
    <property type="match status" value="2"/>
</dbReference>
<accession>A0A815F5T2</accession>
<keyword evidence="7" id="KW-0175">Coiled coil</keyword>
<dbReference type="Gene3D" id="3.30.2320.30">
    <property type="entry name" value="ATP synthase, E subunit, C-terminal"/>
    <property type="match status" value="2"/>
</dbReference>
<dbReference type="GO" id="GO:0046961">
    <property type="term" value="F:proton-transporting ATPase activity, rotational mechanism"/>
    <property type="evidence" value="ECO:0007669"/>
    <property type="project" value="InterPro"/>
</dbReference>
<keyword evidence="8" id="KW-0812">Transmembrane</keyword>
<dbReference type="AlphaFoldDB" id="A0A815F5T2"/>
<proteinExistence type="inferred from homology"/>
<dbReference type="InterPro" id="IPR027350">
    <property type="entry name" value="GT23_dom"/>
</dbReference>
<evidence type="ECO:0000256" key="6">
    <source>
        <dbReference type="PROSITE-ProRule" id="PRU00992"/>
    </source>
</evidence>
<keyword evidence="2" id="KW-0813">Transport</keyword>
<dbReference type="InterPro" id="IPR002842">
    <property type="entry name" value="ATPase_V1_Esu"/>
</dbReference>
<keyword evidence="8" id="KW-0472">Membrane</keyword>
<dbReference type="EMBL" id="CAJNOG010000624">
    <property type="protein sequence ID" value="CAF1319074.1"/>
    <property type="molecule type" value="Genomic_DNA"/>
</dbReference>
<evidence type="ECO:0000256" key="1">
    <source>
        <dbReference type="ARBA" id="ARBA00005901"/>
    </source>
</evidence>
<comment type="similarity">
    <text evidence="1">Belongs to the V-ATPase E subunit family.</text>
</comment>
<keyword evidence="5" id="KW-0406">Ion transport</keyword>
<evidence type="ECO:0000256" key="2">
    <source>
        <dbReference type="ARBA" id="ARBA00022448"/>
    </source>
</evidence>
<protein>
    <recommendedName>
        <fullName evidence="9">GT23 domain-containing protein</fullName>
    </recommendedName>
</protein>
<dbReference type="SUPFAM" id="SSF50978">
    <property type="entry name" value="WD40 repeat-like"/>
    <property type="match status" value="1"/>
</dbReference>
<evidence type="ECO:0000256" key="4">
    <source>
        <dbReference type="ARBA" id="ARBA00022679"/>
    </source>
</evidence>
<name>A0A815F5T2_9BILA</name>
<gene>
    <name evidence="10" type="ORF">JYZ213_LOCUS33296</name>
</gene>
<dbReference type="Gene3D" id="2.30.30.40">
    <property type="entry name" value="SH3 Domains"/>
    <property type="match status" value="1"/>
</dbReference>
<evidence type="ECO:0000256" key="5">
    <source>
        <dbReference type="ARBA" id="ARBA00023065"/>
    </source>
</evidence>
<dbReference type="GO" id="GO:0046921">
    <property type="term" value="F:alpha-(1-&gt;6)-fucosyltransferase activity"/>
    <property type="evidence" value="ECO:0007669"/>
    <property type="project" value="TreeGrafter"/>
</dbReference>
<keyword evidence="4 6" id="KW-0808">Transferase</keyword>
<organism evidence="10 11">
    <name type="scientific">Adineta steineri</name>
    <dbReference type="NCBI Taxonomy" id="433720"/>
    <lineage>
        <taxon>Eukaryota</taxon>
        <taxon>Metazoa</taxon>
        <taxon>Spiralia</taxon>
        <taxon>Gnathifera</taxon>
        <taxon>Rotifera</taxon>
        <taxon>Eurotatoria</taxon>
        <taxon>Bdelloidea</taxon>
        <taxon>Adinetida</taxon>
        <taxon>Adinetidae</taxon>
        <taxon>Adineta</taxon>
    </lineage>
</organism>
<dbReference type="GO" id="GO:0033178">
    <property type="term" value="C:proton-transporting two-sector ATPase complex, catalytic domain"/>
    <property type="evidence" value="ECO:0007669"/>
    <property type="project" value="InterPro"/>
</dbReference>
<comment type="caution">
    <text evidence="10">The sequence shown here is derived from an EMBL/GenBank/DDBJ whole genome shotgun (WGS) entry which is preliminary data.</text>
</comment>
<evidence type="ECO:0000256" key="8">
    <source>
        <dbReference type="SAM" id="Phobius"/>
    </source>
</evidence>
<keyword evidence="3 6" id="KW-0328">Glycosyltransferase</keyword>
<dbReference type="GO" id="GO:0006487">
    <property type="term" value="P:protein N-linked glycosylation"/>
    <property type="evidence" value="ECO:0007669"/>
    <property type="project" value="TreeGrafter"/>
</dbReference>
<feature type="region of interest" description="Important for donor substrate binding" evidence="6">
    <location>
        <begin position="352"/>
        <end position="353"/>
    </location>
</feature>
<evidence type="ECO:0000259" key="9">
    <source>
        <dbReference type="PROSITE" id="PS51659"/>
    </source>
</evidence>
<feature type="transmembrane region" description="Helical" evidence="8">
    <location>
        <begin position="9"/>
        <end position="30"/>
    </location>
</feature>
<evidence type="ECO:0000256" key="7">
    <source>
        <dbReference type="SAM" id="Coils"/>
    </source>
</evidence>
<dbReference type="PANTHER" id="PTHR13132:SF29">
    <property type="entry name" value="ALPHA-(1,6)-FUCOSYLTRANSFERASE"/>
    <property type="match status" value="1"/>
</dbReference>